<comment type="function">
    <text evidence="5">Exoribonuclease involved in ribosome biosynthesis. Involved in the processing of ITS1, the internal transcribed spacer localized between the 18S and 5.8S rRNAs.</text>
</comment>
<reference evidence="9" key="1">
    <citation type="journal article" date="2017" name="Nat. Microbiol.">
        <title>Global analysis of biosynthetic gene clusters reveals vast potential of secondary metabolite production in Penicillium species.</title>
        <authorList>
            <person name="Nielsen J.C."/>
            <person name="Grijseels S."/>
            <person name="Prigent S."/>
            <person name="Ji B."/>
            <person name="Dainat J."/>
            <person name="Nielsen K.F."/>
            <person name="Frisvad J.C."/>
            <person name="Workman M."/>
            <person name="Nielsen J."/>
        </authorList>
    </citation>
    <scope>NUCLEOTIDE SEQUENCE [LARGE SCALE GENOMIC DNA]</scope>
    <source>
        <strain evidence="9">IBT 11843</strain>
    </source>
</reference>
<evidence type="ECO:0000313" key="8">
    <source>
        <dbReference type="EMBL" id="OQD74554.1"/>
    </source>
</evidence>
<evidence type="ECO:0000256" key="3">
    <source>
        <dbReference type="ARBA" id="ARBA00022801"/>
    </source>
</evidence>
<evidence type="ECO:0000259" key="7">
    <source>
        <dbReference type="SMART" id="SM00479"/>
    </source>
</evidence>
<protein>
    <recommendedName>
        <fullName evidence="7">Exonuclease domain-containing protein</fullName>
    </recommendedName>
</protein>
<evidence type="ECO:0000256" key="1">
    <source>
        <dbReference type="ARBA" id="ARBA00022552"/>
    </source>
</evidence>
<dbReference type="GO" id="GO:0003676">
    <property type="term" value="F:nucleic acid binding"/>
    <property type="evidence" value="ECO:0007669"/>
    <property type="project" value="InterPro"/>
</dbReference>
<dbReference type="InterPro" id="IPR036397">
    <property type="entry name" value="RNaseH_sf"/>
</dbReference>
<evidence type="ECO:0000256" key="5">
    <source>
        <dbReference type="ARBA" id="ARBA00025599"/>
    </source>
</evidence>
<dbReference type="GO" id="GO:0005634">
    <property type="term" value="C:nucleus"/>
    <property type="evidence" value="ECO:0007669"/>
    <property type="project" value="TreeGrafter"/>
</dbReference>
<dbReference type="SMART" id="SM00479">
    <property type="entry name" value="EXOIII"/>
    <property type="match status" value="1"/>
</dbReference>
<dbReference type="PANTHER" id="PTHR12801">
    <property type="entry name" value="RNA EXONUCLEASE REXO1 / RECO3 FAMILY MEMBER-RELATED"/>
    <property type="match status" value="1"/>
</dbReference>
<proteinExistence type="predicted"/>
<feature type="domain" description="Exonuclease" evidence="7">
    <location>
        <begin position="346"/>
        <end position="515"/>
    </location>
</feature>
<evidence type="ECO:0000256" key="2">
    <source>
        <dbReference type="ARBA" id="ARBA00022722"/>
    </source>
</evidence>
<evidence type="ECO:0000313" key="9">
    <source>
        <dbReference type="Proteomes" id="UP000191522"/>
    </source>
</evidence>
<comment type="caution">
    <text evidence="8">The sequence shown here is derived from an EMBL/GenBank/DDBJ whole genome shotgun (WGS) entry which is preliminary data.</text>
</comment>
<sequence length="543" mass="62041">MSTMNSIIMNPNRVHFIHKTPGLRRRPLSIQPIAQTEKAVKDLNGMTLTDEQLKEIRYQLRDFGSHELFKMRRCKDCCVRIKSKAARSKAKLTPYEQKLEDERFEASNAITRAKLKEILPQITYHASAPPRMDGCGAEVEAIILEQNPELAAACGIDEERIAASFAYEAANEGRRLPWPKFEEQKRCTWKQAKDGSWKAHYAEPQVFDEDDSWETRNPKPVLTEDGCEVEEPDPNVKDSYAKHFTLHSIVIDHSEDFTQSAHIDIPIDITHWELFKGGMSKSGKKAICQSHPGKPDCGRFSCCDAPIGDPGCLQRTSHQNVWDVEDLRRDFKMFETQRGQAVDERAAIAIDCEMGMSMRGETELIQVAAIDFFTGEVLLDSLVWPDVPMRHLATRFSGVNWNMLQRARDNGTCLNGRDDARNRLMKFVGPKTVILAHDGKADLLALRLIHPWIIDTAETESRVGRTLRVEEKRGLMHLAKTRLNKDIQQNRGHDCLEDCLACRDLGVFYLNTLPDDMKIRPEDRPPMRDPYWDGVGEVSEWVW</sequence>
<dbReference type="SUPFAM" id="SSF53098">
    <property type="entry name" value="Ribonuclease H-like"/>
    <property type="match status" value="1"/>
</dbReference>
<dbReference type="GO" id="GO:0006364">
    <property type="term" value="P:rRNA processing"/>
    <property type="evidence" value="ECO:0007669"/>
    <property type="project" value="UniProtKB-KW"/>
</dbReference>
<dbReference type="EMBL" id="MDYL01000010">
    <property type="protein sequence ID" value="OQD74554.1"/>
    <property type="molecule type" value="Genomic_DNA"/>
</dbReference>
<accession>A0A1V6PC41</accession>
<gene>
    <name evidence="8" type="ORF">PENDEC_c010G03828</name>
</gene>
<keyword evidence="4" id="KW-0269">Exonuclease</keyword>
<dbReference type="GO" id="GO:0000027">
    <property type="term" value="P:ribosomal large subunit assembly"/>
    <property type="evidence" value="ECO:0007669"/>
    <property type="project" value="TreeGrafter"/>
</dbReference>
<dbReference type="InterPro" id="IPR013520">
    <property type="entry name" value="Ribonucl_H"/>
</dbReference>
<dbReference type="AlphaFoldDB" id="A0A1V6PC41"/>
<keyword evidence="1" id="KW-0698">rRNA processing</keyword>
<dbReference type="GO" id="GO:0004527">
    <property type="term" value="F:exonuclease activity"/>
    <property type="evidence" value="ECO:0007669"/>
    <property type="project" value="UniProtKB-KW"/>
</dbReference>
<evidence type="ECO:0000256" key="6">
    <source>
        <dbReference type="SAM" id="MobiDB-lite"/>
    </source>
</evidence>
<keyword evidence="9" id="KW-1185">Reference proteome</keyword>
<dbReference type="InterPro" id="IPR012337">
    <property type="entry name" value="RNaseH-like_sf"/>
</dbReference>
<dbReference type="Proteomes" id="UP000191522">
    <property type="component" value="Unassembled WGS sequence"/>
</dbReference>
<dbReference type="OrthoDB" id="16516at2759"/>
<dbReference type="PANTHER" id="PTHR12801:SF45">
    <property type="entry name" value="RNA EXONUCLEASE 4"/>
    <property type="match status" value="1"/>
</dbReference>
<dbReference type="InterPro" id="IPR047021">
    <property type="entry name" value="REXO1/3/4-like"/>
</dbReference>
<evidence type="ECO:0000256" key="4">
    <source>
        <dbReference type="ARBA" id="ARBA00022839"/>
    </source>
</evidence>
<keyword evidence="2" id="KW-0540">Nuclease</keyword>
<name>A0A1V6PC41_PENDC</name>
<feature type="region of interest" description="Disordered" evidence="6">
    <location>
        <begin position="209"/>
        <end position="233"/>
    </location>
</feature>
<dbReference type="Gene3D" id="3.30.420.10">
    <property type="entry name" value="Ribonuclease H-like superfamily/Ribonuclease H"/>
    <property type="match status" value="1"/>
</dbReference>
<organism evidence="8 9">
    <name type="scientific">Penicillium decumbens</name>
    <dbReference type="NCBI Taxonomy" id="69771"/>
    <lineage>
        <taxon>Eukaryota</taxon>
        <taxon>Fungi</taxon>
        <taxon>Dikarya</taxon>
        <taxon>Ascomycota</taxon>
        <taxon>Pezizomycotina</taxon>
        <taxon>Eurotiomycetes</taxon>
        <taxon>Eurotiomycetidae</taxon>
        <taxon>Eurotiales</taxon>
        <taxon>Aspergillaceae</taxon>
        <taxon>Penicillium</taxon>
    </lineage>
</organism>
<dbReference type="CDD" id="cd06137">
    <property type="entry name" value="DEDDh_RNase"/>
    <property type="match status" value="1"/>
</dbReference>
<keyword evidence="3" id="KW-0378">Hydrolase</keyword>
<dbReference type="STRING" id="69771.A0A1V6PC41"/>